<dbReference type="InterPro" id="IPR003676">
    <property type="entry name" value="SAUR_fam"/>
</dbReference>
<evidence type="ECO:0000256" key="1">
    <source>
        <dbReference type="ARBA" id="ARBA00006974"/>
    </source>
</evidence>
<dbReference type="EMBL" id="CM007899">
    <property type="protein sequence ID" value="OTG12649.1"/>
    <property type="molecule type" value="Genomic_DNA"/>
</dbReference>
<dbReference type="GO" id="GO:0009733">
    <property type="term" value="P:response to auxin"/>
    <property type="evidence" value="ECO:0007669"/>
    <property type="project" value="InterPro"/>
</dbReference>
<proteinExistence type="inferred from homology"/>
<evidence type="ECO:0000313" key="4">
    <source>
        <dbReference type="Proteomes" id="UP000215914"/>
    </source>
</evidence>
<dbReference type="Pfam" id="PF02519">
    <property type="entry name" value="Auxin_inducible"/>
    <property type="match status" value="1"/>
</dbReference>
<accession>A0A251TPE1</accession>
<dbReference type="OMA" id="HTTALYD"/>
<sequence>MGLTGSKLYKTMRHRSSLVPKGYVPISVGMNDETTKRFIIHTTTLSHTDFLELLCRSAEEYGFTNDGVLRIPYETRAFEEWMKKDGKHKMGKVKPI</sequence>
<dbReference type="AlphaFoldDB" id="A0A251TPE1"/>
<dbReference type="EMBL" id="MNCJ02000325">
    <property type="protein sequence ID" value="KAF5787948.1"/>
    <property type="molecule type" value="Genomic_DNA"/>
</dbReference>
<dbReference type="Proteomes" id="UP000215914">
    <property type="component" value="Chromosome 10"/>
</dbReference>
<reference evidence="3" key="2">
    <citation type="submission" date="2017-02" db="EMBL/GenBank/DDBJ databases">
        <title>Sunflower complete genome.</title>
        <authorList>
            <person name="Langlade N."/>
            <person name="Munos S."/>
        </authorList>
    </citation>
    <scope>NUCLEOTIDE SEQUENCE [LARGE SCALE GENOMIC DNA]</scope>
    <source>
        <tissue evidence="3">Leaves</tissue>
    </source>
</reference>
<protein>
    <submittedName>
        <fullName evidence="2 3">Small auxin-up RNA</fullName>
    </submittedName>
</protein>
<dbReference type="PANTHER" id="PTHR31374:SF32">
    <property type="entry name" value="SAUR FAMILY PROTEIN"/>
    <property type="match status" value="1"/>
</dbReference>
<dbReference type="InParanoid" id="A0A251TPE1"/>
<dbReference type="PANTHER" id="PTHR31374">
    <property type="entry name" value="AUXIN-INDUCED PROTEIN-LIKE-RELATED"/>
    <property type="match status" value="1"/>
</dbReference>
<dbReference type="Gramene" id="mRNA:HanXRQr2_Chr10g0458591">
    <property type="protein sequence ID" value="CDS:HanXRQr2_Chr10g0458591.1"/>
    <property type="gene ID" value="HanXRQr2_Chr10g0458591"/>
</dbReference>
<reference evidence="2 4" key="1">
    <citation type="journal article" date="2017" name="Nature">
        <title>The sunflower genome provides insights into oil metabolism, flowering and Asterid evolution.</title>
        <authorList>
            <person name="Badouin H."/>
            <person name="Gouzy J."/>
            <person name="Grassa C.J."/>
            <person name="Murat F."/>
            <person name="Staton S.E."/>
            <person name="Cottret L."/>
            <person name="Lelandais-Briere C."/>
            <person name="Owens G.L."/>
            <person name="Carrere S."/>
            <person name="Mayjonade B."/>
            <person name="Legrand L."/>
            <person name="Gill N."/>
            <person name="Kane N.C."/>
            <person name="Bowers J.E."/>
            <person name="Hubner S."/>
            <person name="Bellec A."/>
            <person name="Berard A."/>
            <person name="Berges H."/>
            <person name="Blanchet N."/>
            <person name="Boniface M.C."/>
            <person name="Brunel D."/>
            <person name="Catrice O."/>
            <person name="Chaidir N."/>
            <person name="Claudel C."/>
            <person name="Donnadieu C."/>
            <person name="Faraut T."/>
            <person name="Fievet G."/>
            <person name="Helmstetter N."/>
            <person name="King M."/>
            <person name="Knapp S.J."/>
            <person name="Lai Z."/>
            <person name="Le Paslier M.C."/>
            <person name="Lippi Y."/>
            <person name="Lorenzon L."/>
            <person name="Mandel J.R."/>
            <person name="Marage G."/>
            <person name="Marchand G."/>
            <person name="Marquand E."/>
            <person name="Bret-Mestries E."/>
            <person name="Morien E."/>
            <person name="Nambeesan S."/>
            <person name="Nguyen T."/>
            <person name="Pegot-Espagnet P."/>
            <person name="Pouilly N."/>
            <person name="Raftis F."/>
            <person name="Sallet E."/>
            <person name="Schiex T."/>
            <person name="Thomas J."/>
            <person name="Vandecasteele C."/>
            <person name="Vares D."/>
            <person name="Vear F."/>
            <person name="Vautrin S."/>
            <person name="Crespi M."/>
            <person name="Mangin B."/>
            <person name="Burke J.M."/>
            <person name="Salse J."/>
            <person name="Munos S."/>
            <person name="Vincourt P."/>
            <person name="Rieseberg L.H."/>
            <person name="Langlade N.B."/>
        </authorList>
    </citation>
    <scope>NUCLEOTIDE SEQUENCE [LARGE SCALE GENOMIC DNA]</scope>
    <source>
        <strain evidence="4">cv. SF193</strain>
        <tissue evidence="2">Leaves</tissue>
    </source>
</reference>
<gene>
    <name evidence="3" type="ORF">HannXRQ_Chr10g0311921</name>
    <name evidence="2" type="ORF">HanXRQr2_Chr10g0458591</name>
</gene>
<reference evidence="2" key="3">
    <citation type="submission" date="2020-06" db="EMBL/GenBank/DDBJ databases">
        <title>Helianthus annuus Genome sequencing and assembly Release 2.</title>
        <authorList>
            <person name="Gouzy J."/>
            <person name="Langlade N."/>
            <person name="Munos S."/>
        </authorList>
    </citation>
    <scope>NUCLEOTIDE SEQUENCE</scope>
    <source>
        <tissue evidence="2">Leaves</tissue>
    </source>
</reference>
<organism evidence="3 4">
    <name type="scientific">Helianthus annuus</name>
    <name type="common">Common sunflower</name>
    <dbReference type="NCBI Taxonomy" id="4232"/>
    <lineage>
        <taxon>Eukaryota</taxon>
        <taxon>Viridiplantae</taxon>
        <taxon>Streptophyta</taxon>
        <taxon>Embryophyta</taxon>
        <taxon>Tracheophyta</taxon>
        <taxon>Spermatophyta</taxon>
        <taxon>Magnoliopsida</taxon>
        <taxon>eudicotyledons</taxon>
        <taxon>Gunneridae</taxon>
        <taxon>Pentapetalae</taxon>
        <taxon>asterids</taxon>
        <taxon>campanulids</taxon>
        <taxon>Asterales</taxon>
        <taxon>Asteraceae</taxon>
        <taxon>Asteroideae</taxon>
        <taxon>Heliantheae alliance</taxon>
        <taxon>Heliantheae</taxon>
        <taxon>Helianthus</taxon>
    </lineage>
</organism>
<comment type="similarity">
    <text evidence="1">Belongs to the ARG7 family.</text>
</comment>
<evidence type="ECO:0000313" key="3">
    <source>
        <dbReference type="EMBL" id="OTG12649.1"/>
    </source>
</evidence>
<name>A0A251TPE1_HELAN</name>
<evidence type="ECO:0000313" key="2">
    <source>
        <dbReference type="EMBL" id="KAF5787948.1"/>
    </source>
</evidence>
<keyword evidence="4" id="KW-1185">Reference proteome</keyword>